<dbReference type="STRING" id="573321.SAMN04488505_1021034"/>
<name>A0A1H7ST91_9BACT</name>
<dbReference type="PANTHER" id="PTHR43047:SF72">
    <property type="entry name" value="OSMOSENSING HISTIDINE PROTEIN KINASE SLN1"/>
    <property type="match status" value="1"/>
</dbReference>
<evidence type="ECO:0000313" key="6">
    <source>
        <dbReference type="EMBL" id="SEL75783.1"/>
    </source>
</evidence>
<evidence type="ECO:0000256" key="4">
    <source>
        <dbReference type="ARBA" id="ARBA00022777"/>
    </source>
</evidence>
<dbReference type="InterPro" id="IPR036890">
    <property type="entry name" value="HATPase_C_sf"/>
</dbReference>
<evidence type="ECO:0000313" key="7">
    <source>
        <dbReference type="Proteomes" id="UP000198984"/>
    </source>
</evidence>
<dbReference type="InterPro" id="IPR004358">
    <property type="entry name" value="Sig_transdc_His_kin-like_C"/>
</dbReference>
<dbReference type="SUPFAM" id="SSF47384">
    <property type="entry name" value="Homodimeric domain of signal transducing histidine kinase"/>
    <property type="match status" value="1"/>
</dbReference>
<keyword evidence="3" id="KW-0808">Transferase</keyword>
<dbReference type="InterPro" id="IPR036097">
    <property type="entry name" value="HisK_dim/P_sf"/>
</dbReference>
<dbReference type="Proteomes" id="UP000198984">
    <property type="component" value="Unassembled WGS sequence"/>
</dbReference>
<dbReference type="PROSITE" id="PS50109">
    <property type="entry name" value="HIS_KIN"/>
    <property type="match status" value="1"/>
</dbReference>
<dbReference type="SMART" id="SM00387">
    <property type="entry name" value="HATPase_c"/>
    <property type="match status" value="1"/>
</dbReference>
<sequence length="247" mass="27812">MRLSEKEVTEQPSFEVLKSIFHTTLHEIGVPINGVVTAATFLKREIENGDPAFVQELLQMIFSAANNLNEIFERVREVVRQENQQKFQIMETYFDFRKWLDNVLLSMSALFMDKTISVVKQVTKDFPSFIYVDKVYLTQIVYNLLMNALKYSPPGTVVSVTCFADTDRFSIEITDQGIGISTAELPLIFQEYRQLANGFKTQLGGIGLGLSIIKNLTEAMDGIITVKSEIGVGSTFTVSFPLRSEPA</sequence>
<dbReference type="PANTHER" id="PTHR43047">
    <property type="entry name" value="TWO-COMPONENT HISTIDINE PROTEIN KINASE"/>
    <property type="match status" value="1"/>
</dbReference>
<dbReference type="PRINTS" id="PR00344">
    <property type="entry name" value="BCTRLSENSOR"/>
</dbReference>
<comment type="catalytic activity">
    <reaction evidence="1">
        <text>ATP + protein L-histidine = ADP + protein N-phospho-L-histidine.</text>
        <dbReference type="EC" id="2.7.13.3"/>
    </reaction>
</comment>
<dbReference type="SUPFAM" id="SSF55874">
    <property type="entry name" value="ATPase domain of HSP90 chaperone/DNA topoisomerase II/histidine kinase"/>
    <property type="match status" value="1"/>
</dbReference>
<proteinExistence type="predicted"/>
<dbReference type="Pfam" id="PF02518">
    <property type="entry name" value="HATPase_c"/>
    <property type="match status" value="1"/>
</dbReference>
<dbReference type="GO" id="GO:0009927">
    <property type="term" value="F:histidine phosphotransfer kinase activity"/>
    <property type="evidence" value="ECO:0007669"/>
    <property type="project" value="TreeGrafter"/>
</dbReference>
<dbReference type="InterPro" id="IPR005467">
    <property type="entry name" value="His_kinase_dom"/>
</dbReference>
<evidence type="ECO:0000259" key="5">
    <source>
        <dbReference type="PROSITE" id="PS50109"/>
    </source>
</evidence>
<keyword evidence="4 6" id="KW-0418">Kinase</keyword>
<dbReference type="Gene3D" id="1.10.287.130">
    <property type="match status" value="1"/>
</dbReference>
<accession>A0A1H7ST91</accession>
<dbReference type="EC" id="2.7.13.3" evidence="2"/>
<keyword evidence="7" id="KW-1185">Reference proteome</keyword>
<feature type="domain" description="Histidine kinase" evidence="5">
    <location>
        <begin position="23"/>
        <end position="244"/>
    </location>
</feature>
<evidence type="ECO:0000256" key="3">
    <source>
        <dbReference type="ARBA" id="ARBA00022679"/>
    </source>
</evidence>
<organism evidence="6 7">
    <name type="scientific">Chitinophaga rupis</name>
    <dbReference type="NCBI Taxonomy" id="573321"/>
    <lineage>
        <taxon>Bacteria</taxon>
        <taxon>Pseudomonadati</taxon>
        <taxon>Bacteroidota</taxon>
        <taxon>Chitinophagia</taxon>
        <taxon>Chitinophagales</taxon>
        <taxon>Chitinophagaceae</taxon>
        <taxon>Chitinophaga</taxon>
    </lineage>
</organism>
<dbReference type="EMBL" id="FOBB01000002">
    <property type="protein sequence ID" value="SEL75783.1"/>
    <property type="molecule type" value="Genomic_DNA"/>
</dbReference>
<dbReference type="Gene3D" id="3.30.565.10">
    <property type="entry name" value="Histidine kinase-like ATPase, C-terminal domain"/>
    <property type="match status" value="1"/>
</dbReference>
<dbReference type="RefSeq" id="WP_089911342.1">
    <property type="nucleotide sequence ID" value="NZ_FOBB01000002.1"/>
</dbReference>
<protein>
    <recommendedName>
        <fullName evidence="2">histidine kinase</fullName>
        <ecNumber evidence="2">2.7.13.3</ecNumber>
    </recommendedName>
</protein>
<evidence type="ECO:0000256" key="2">
    <source>
        <dbReference type="ARBA" id="ARBA00012438"/>
    </source>
</evidence>
<reference evidence="6 7" key="1">
    <citation type="submission" date="2016-10" db="EMBL/GenBank/DDBJ databases">
        <authorList>
            <person name="de Groot N.N."/>
        </authorList>
    </citation>
    <scope>NUCLEOTIDE SEQUENCE [LARGE SCALE GENOMIC DNA]</scope>
    <source>
        <strain evidence="6 7">DSM 21039</strain>
    </source>
</reference>
<dbReference type="InterPro" id="IPR003594">
    <property type="entry name" value="HATPase_dom"/>
</dbReference>
<dbReference type="GO" id="GO:0000155">
    <property type="term" value="F:phosphorelay sensor kinase activity"/>
    <property type="evidence" value="ECO:0007669"/>
    <property type="project" value="InterPro"/>
</dbReference>
<dbReference type="OrthoDB" id="9796457at2"/>
<dbReference type="GO" id="GO:0005886">
    <property type="term" value="C:plasma membrane"/>
    <property type="evidence" value="ECO:0007669"/>
    <property type="project" value="TreeGrafter"/>
</dbReference>
<evidence type="ECO:0000256" key="1">
    <source>
        <dbReference type="ARBA" id="ARBA00000085"/>
    </source>
</evidence>
<gene>
    <name evidence="6" type="ORF">SAMN04488505_1021034</name>
</gene>
<dbReference type="AlphaFoldDB" id="A0A1H7ST91"/>